<organism evidence="4 5">
    <name type="scientific">Marinobacterium aestuarii</name>
    <dbReference type="NCBI Taxonomy" id="1821621"/>
    <lineage>
        <taxon>Bacteria</taxon>
        <taxon>Pseudomonadati</taxon>
        <taxon>Pseudomonadota</taxon>
        <taxon>Gammaproteobacteria</taxon>
        <taxon>Oceanospirillales</taxon>
        <taxon>Oceanospirillaceae</taxon>
        <taxon>Marinobacterium</taxon>
    </lineage>
</organism>
<dbReference type="PANTHER" id="PTHR43584:SF8">
    <property type="entry name" value="N-ACETYLMURAMATE ALPHA-1-PHOSPHATE URIDYLYLTRANSFERASE"/>
    <property type="match status" value="1"/>
</dbReference>
<accession>A0A1A9EV96</accession>
<evidence type="ECO:0000313" key="5">
    <source>
        <dbReference type="Proteomes" id="UP000078070"/>
    </source>
</evidence>
<feature type="domain" description="Nucleotidyl transferase" evidence="3">
    <location>
        <begin position="3"/>
        <end position="138"/>
    </location>
</feature>
<keyword evidence="1 4" id="KW-0808">Transferase</keyword>
<dbReference type="InterPro" id="IPR029044">
    <property type="entry name" value="Nucleotide-diphossugar_trans"/>
</dbReference>
<keyword evidence="2 4" id="KW-0548">Nucleotidyltransferase</keyword>
<name>A0A1A9EV96_9GAMM</name>
<evidence type="ECO:0000256" key="1">
    <source>
        <dbReference type="ARBA" id="ARBA00022679"/>
    </source>
</evidence>
<gene>
    <name evidence="4" type="ORF">A8C75_04535</name>
</gene>
<dbReference type="STRING" id="1821621.A8C75_04535"/>
<dbReference type="InterPro" id="IPR005835">
    <property type="entry name" value="NTP_transferase_dom"/>
</dbReference>
<proteinExistence type="predicted"/>
<evidence type="ECO:0000313" key="4">
    <source>
        <dbReference type="EMBL" id="ANG61816.1"/>
    </source>
</evidence>
<protein>
    <submittedName>
        <fullName evidence="4">Mannose-1-phosphate guanylyltransferase</fullName>
    </submittedName>
</protein>
<keyword evidence="5" id="KW-1185">Reference proteome</keyword>
<dbReference type="GO" id="GO:0016779">
    <property type="term" value="F:nucleotidyltransferase activity"/>
    <property type="evidence" value="ECO:0007669"/>
    <property type="project" value="UniProtKB-KW"/>
</dbReference>
<dbReference type="Gene3D" id="3.90.550.10">
    <property type="entry name" value="Spore Coat Polysaccharide Biosynthesis Protein SpsA, Chain A"/>
    <property type="match status" value="1"/>
</dbReference>
<evidence type="ECO:0000259" key="3">
    <source>
        <dbReference type="Pfam" id="PF00483"/>
    </source>
</evidence>
<reference evidence="5" key="1">
    <citation type="submission" date="2016-05" db="EMBL/GenBank/DDBJ databases">
        <authorList>
            <person name="Baek K."/>
            <person name="Yang S.-J."/>
        </authorList>
    </citation>
    <scope>NUCLEOTIDE SEQUENCE [LARGE SCALE GENOMIC DNA]</scope>
    <source>
        <strain evidence="5">ST58-10</strain>
    </source>
</reference>
<dbReference type="EMBL" id="CP015839">
    <property type="protein sequence ID" value="ANG61816.1"/>
    <property type="molecule type" value="Genomic_DNA"/>
</dbReference>
<dbReference type="NCBIfam" id="NF045761">
    <property type="entry name" value="NAMPUrTaseMurU"/>
    <property type="match status" value="1"/>
</dbReference>
<dbReference type="RefSeq" id="WP_067378739.1">
    <property type="nucleotide sequence ID" value="NZ_CP015839.1"/>
</dbReference>
<dbReference type="Proteomes" id="UP000078070">
    <property type="component" value="Chromosome"/>
</dbReference>
<dbReference type="InterPro" id="IPR054790">
    <property type="entry name" value="MurU"/>
</dbReference>
<dbReference type="KEGG" id="mars:A8C75_04535"/>
<dbReference type="AlphaFoldDB" id="A0A1A9EV96"/>
<dbReference type="Pfam" id="PF00483">
    <property type="entry name" value="NTP_transferase"/>
    <property type="match status" value="1"/>
</dbReference>
<dbReference type="CDD" id="cd06422">
    <property type="entry name" value="NTP_transferase_like_1"/>
    <property type="match status" value="1"/>
</dbReference>
<sequence length="227" mass="24556">MRAMILAAGLGARMRPLTLTTPKPLLRVGGKALIEYHIERLVAAGFDEIIINHAWLGVQIEAYLGDGARYGAHICYSVEGEPLETGGGIFRVLDWLSPHGGPFVVVNGDVFTDYPLSRLPRALNGEAHLVLVDNPEHNPAGDFALAQGRIEAQGMERYTFSGVSVQSAALYAGCTAGAFALAPLLRDAIARGRVTGEYHDGCWVDVGTVERLQQLDRDLREKHPDGN</sequence>
<evidence type="ECO:0000256" key="2">
    <source>
        <dbReference type="ARBA" id="ARBA00022695"/>
    </source>
</evidence>
<dbReference type="InterPro" id="IPR050065">
    <property type="entry name" value="GlmU-like"/>
</dbReference>
<dbReference type="SUPFAM" id="SSF53448">
    <property type="entry name" value="Nucleotide-diphospho-sugar transferases"/>
    <property type="match status" value="1"/>
</dbReference>
<dbReference type="OrthoDB" id="9788272at2"/>
<reference evidence="4 5" key="2">
    <citation type="journal article" date="2018" name="Int. J. Syst. Evol. Microbiol.">
        <title>Marinobacterium aestuarii sp. nov., a benzene-degrading marine bacterium isolated from estuary sediment.</title>
        <authorList>
            <person name="Bae S.S."/>
            <person name="Jung J."/>
            <person name="Chung D."/>
            <person name="Baek K."/>
        </authorList>
    </citation>
    <scope>NUCLEOTIDE SEQUENCE [LARGE SCALE GENOMIC DNA]</scope>
    <source>
        <strain evidence="4 5">ST58-10</strain>
    </source>
</reference>
<dbReference type="PANTHER" id="PTHR43584">
    <property type="entry name" value="NUCLEOTIDYL TRANSFERASE"/>
    <property type="match status" value="1"/>
</dbReference>